<feature type="transmembrane region" description="Helical" evidence="1">
    <location>
        <begin position="197"/>
        <end position="216"/>
    </location>
</feature>
<gene>
    <name evidence="2" type="ORF">D7I46_06605</name>
</gene>
<evidence type="ECO:0000313" key="2">
    <source>
        <dbReference type="EMBL" id="AYG00793.1"/>
    </source>
</evidence>
<dbReference type="KEGG" id="lact:D7I46_06605"/>
<dbReference type="Proteomes" id="UP000269374">
    <property type="component" value="Chromosome"/>
</dbReference>
<dbReference type="AlphaFoldDB" id="A0A387BAM2"/>
<reference evidence="2 3" key="1">
    <citation type="submission" date="2018-09" db="EMBL/GenBank/DDBJ databases">
        <title>Genome sequencing of strain 1JSPR-7.</title>
        <authorList>
            <person name="Heo J."/>
            <person name="Kim S.-J."/>
            <person name="Kwon S.-W."/>
        </authorList>
    </citation>
    <scope>NUCLEOTIDE SEQUENCE [LARGE SCALE GENOMIC DNA]</scope>
    <source>
        <strain evidence="2 3">1JSPR-7</strain>
    </source>
</reference>
<dbReference type="InterPro" id="IPR006750">
    <property type="entry name" value="YdcZ"/>
</dbReference>
<organism evidence="2 3">
    <name type="scientific">Lactococcus allomyrinae</name>
    <dbReference type="NCBI Taxonomy" id="2419773"/>
    <lineage>
        <taxon>Bacteria</taxon>
        <taxon>Bacillati</taxon>
        <taxon>Bacillota</taxon>
        <taxon>Bacilli</taxon>
        <taxon>Lactobacillales</taxon>
        <taxon>Streptococcaceae</taxon>
        <taxon>Lactococcus</taxon>
    </lineage>
</organism>
<feature type="transmembrane region" description="Helical" evidence="1">
    <location>
        <begin position="34"/>
        <end position="59"/>
    </location>
</feature>
<feature type="transmembrane region" description="Helical" evidence="1">
    <location>
        <begin position="71"/>
        <end position="93"/>
    </location>
</feature>
<dbReference type="Pfam" id="PF04657">
    <property type="entry name" value="DMT_YdcZ"/>
    <property type="match status" value="2"/>
</dbReference>
<name>A0A387BAM2_9LACT</name>
<keyword evidence="1" id="KW-0812">Transmembrane</keyword>
<proteinExistence type="predicted"/>
<dbReference type="PANTHER" id="PTHR34821:SF2">
    <property type="entry name" value="INNER MEMBRANE PROTEIN YDCZ"/>
    <property type="match status" value="1"/>
</dbReference>
<keyword evidence="1" id="KW-1133">Transmembrane helix</keyword>
<dbReference type="OrthoDB" id="7864805at2"/>
<feature type="transmembrane region" description="Helical" evidence="1">
    <location>
        <begin position="237"/>
        <end position="265"/>
    </location>
</feature>
<feature type="transmembrane region" description="Helical" evidence="1">
    <location>
        <begin position="131"/>
        <end position="150"/>
    </location>
</feature>
<dbReference type="GO" id="GO:0005886">
    <property type="term" value="C:plasma membrane"/>
    <property type="evidence" value="ECO:0007669"/>
    <property type="project" value="TreeGrafter"/>
</dbReference>
<evidence type="ECO:0000313" key="3">
    <source>
        <dbReference type="Proteomes" id="UP000269374"/>
    </source>
</evidence>
<sequence length="308" mass="33500">MSIFLVISLFAGFLLSNQSPINVDLRRYAGSPFLSGLISFVVGTIFLAVMTLVTTGSLVPSLHFIVTQPWWIWLGGLLGAIYLTSNILLFPRLGALQTVILPILGQILMGMVIDSFGLFGSPKIIFTLMRASGILILLVGVLIAIVLPNLRKKPNVEKDKERLVGWQIWGVLIGMMGATQQAINGHLGVLLKNSSEASFISFLVGTVLILFVALLVDRRLPSWKKLRQAKPWNFLGGILGSLFVLATVIAVPHIGAGLTVVMGLIGQILGSMLVQQFGWWKSPKYQIVAVQIVGVLVMLLGVVFIKFL</sequence>
<keyword evidence="3" id="KW-1185">Reference proteome</keyword>
<dbReference type="PANTHER" id="PTHR34821">
    <property type="entry name" value="INNER MEMBRANE PROTEIN YDCZ"/>
    <property type="match status" value="1"/>
</dbReference>
<feature type="transmembrane region" description="Helical" evidence="1">
    <location>
        <begin position="99"/>
        <end position="119"/>
    </location>
</feature>
<accession>A0A387BAM2</accession>
<keyword evidence="1" id="KW-0472">Membrane</keyword>
<protein>
    <submittedName>
        <fullName evidence="2">DMT family transporter</fullName>
    </submittedName>
</protein>
<feature type="transmembrane region" description="Helical" evidence="1">
    <location>
        <begin position="285"/>
        <end position="305"/>
    </location>
</feature>
<dbReference type="EMBL" id="CP032627">
    <property type="protein sequence ID" value="AYG00793.1"/>
    <property type="molecule type" value="Genomic_DNA"/>
</dbReference>
<dbReference type="RefSeq" id="WP_120772181.1">
    <property type="nucleotide sequence ID" value="NZ_CP032627.1"/>
</dbReference>
<evidence type="ECO:0000256" key="1">
    <source>
        <dbReference type="SAM" id="Phobius"/>
    </source>
</evidence>